<proteinExistence type="predicted"/>
<dbReference type="KEGG" id="kbi:30207142"/>
<evidence type="ECO:0000313" key="8">
    <source>
        <dbReference type="EMBL" id="WVW82033.1"/>
    </source>
</evidence>
<dbReference type="SUPFAM" id="SSF90209">
    <property type="entry name" value="Ran binding protein zinc finger-like"/>
    <property type="match status" value="1"/>
</dbReference>
<gene>
    <name evidence="7" type="ORF">I302_02743</name>
    <name evidence="8" type="ORF">I302_104038</name>
</gene>
<dbReference type="GO" id="GO:0008270">
    <property type="term" value="F:zinc ion binding"/>
    <property type="evidence" value="ECO:0007669"/>
    <property type="project" value="UniProtKB-KW"/>
</dbReference>
<feature type="region of interest" description="Disordered" evidence="5">
    <location>
        <begin position="210"/>
        <end position="247"/>
    </location>
</feature>
<feature type="compositionally biased region" description="Low complexity" evidence="5">
    <location>
        <begin position="30"/>
        <end position="40"/>
    </location>
</feature>
<dbReference type="SMART" id="SM00547">
    <property type="entry name" value="ZnF_RBZ"/>
    <property type="match status" value="2"/>
</dbReference>
<evidence type="ECO:0000256" key="4">
    <source>
        <dbReference type="PROSITE-ProRule" id="PRU00322"/>
    </source>
</evidence>
<feature type="region of interest" description="Disordered" evidence="5">
    <location>
        <begin position="326"/>
        <end position="386"/>
    </location>
</feature>
<evidence type="ECO:0000313" key="7">
    <source>
        <dbReference type="EMBL" id="OCF27893.1"/>
    </source>
</evidence>
<reference evidence="8" key="4">
    <citation type="submission" date="2024-02" db="EMBL/GenBank/DDBJ databases">
        <title>Comparative genomics of Cryptococcus and Kwoniella reveals pathogenesis evolution and contrasting modes of karyotype evolution via chromosome fusion or intercentromeric recombination.</title>
        <authorList>
            <person name="Coelho M.A."/>
            <person name="David-Palma M."/>
            <person name="Shea T."/>
            <person name="Bowers K."/>
            <person name="McGinley-Smith S."/>
            <person name="Mohammad A.W."/>
            <person name="Gnirke A."/>
            <person name="Yurkov A.M."/>
            <person name="Nowrousian M."/>
            <person name="Sun S."/>
            <person name="Cuomo C.A."/>
            <person name="Heitman J."/>
        </authorList>
    </citation>
    <scope>NUCLEOTIDE SEQUENCE</scope>
    <source>
        <strain evidence="8">CBS 10118</strain>
    </source>
</reference>
<keyword evidence="9" id="KW-1185">Reference proteome</keyword>
<dbReference type="EMBL" id="KI894019">
    <property type="protein sequence ID" value="OCF27893.1"/>
    <property type="molecule type" value="Genomic_DNA"/>
</dbReference>
<dbReference type="PROSITE" id="PS50199">
    <property type="entry name" value="ZF_RANBP2_2"/>
    <property type="match status" value="1"/>
</dbReference>
<dbReference type="Proteomes" id="UP000092730">
    <property type="component" value="Chromosome 2"/>
</dbReference>
<evidence type="ECO:0000256" key="3">
    <source>
        <dbReference type="ARBA" id="ARBA00022833"/>
    </source>
</evidence>
<name>A0A1B9GA44_9TREE</name>
<dbReference type="OrthoDB" id="2565234at2759"/>
<dbReference type="Gene3D" id="4.10.1060.10">
    <property type="entry name" value="Zinc finger, RanBP2-type"/>
    <property type="match status" value="1"/>
</dbReference>
<feature type="compositionally biased region" description="Polar residues" evidence="5">
    <location>
        <begin position="237"/>
        <end position="247"/>
    </location>
</feature>
<keyword evidence="1" id="KW-0479">Metal-binding</keyword>
<evidence type="ECO:0000313" key="9">
    <source>
        <dbReference type="Proteomes" id="UP000092730"/>
    </source>
</evidence>
<reference evidence="7" key="3">
    <citation type="submission" date="2014-01" db="EMBL/GenBank/DDBJ databases">
        <title>Evolution of pathogenesis and genome organization in the Tremellales.</title>
        <authorList>
            <person name="Cuomo C."/>
            <person name="Litvintseva A."/>
            <person name="Heitman J."/>
            <person name="Chen Y."/>
            <person name="Sun S."/>
            <person name="Springer D."/>
            <person name="Dromer F."/>
            <person name="Young S."/>
            <person name="Zeng Q."/>
            <person name="Chapman S."/>
            <person name="Gujja S."/>
            <person name="Saif S."/>
            <person name="Birren B."/>
        </authorList>
    </citation>
    <scope>NUCLEOTIDE SEQUENCE</scope>
    <source>
        <strain evidence="7">CBS 10118</strain>
    </source>
</reference>
<keyword evidence="3" id="KW-0862">Zinc</keyword>
<dbReference type="AlphaFoldDB" id="A0A1B9GA44"/>
<feature type="compositionally biased region" description="Polar residues" evidence="5">
    <location>
        <begin position="520"/>
        <end position="538"/>
    </location>
</feature>
<dbReference type="RefSeq" id="XP_019048963.1">
    <property type="nucleotide sequence ID" value="XM_019189401.1"/>
</dbReference>
<dbReference type="STRING" id="1296100.A0A1B9GA44"/>
<evidence type="ECO:0000256" key="2">
    <source>
        <dbReference type="ARBA" id="ARBA00022771"/>
    </source>
</evidence>
<feature type="domain" description="RanBP2-type" evidence="6">
    <location>
        <begin position="427"/>
        <end position="458"/>
    </location>
</feature>
<sequence length="565" mass="62579">MRQVEGARPRTAEDLQALIRSLTITSSREPISINTTNIPPIAMPPSNEAVGGPGGCPAEEGTTQNSKQSLSTRGPPKPRASSSSFIPSQVFKQDNTQMPLPIGTERKLGLIERTHAQHQSQQGYPITPKSSASAWPQQAITWTENTGPIAPISPTSPDRYRDHSNQQHHKDNLRDYEQQWNYYQVERHPRDMLSSAYYTDDLPRKASTFLPFEDDEMGNPAMSPHSSSAKSASGASRTNHSTSGNEDYNFSDFVSTPGFGGFGVTFGASSYRPPSNVLYSQAHTFSNTGLTTFPGNRPSLEHLTQLYSSAGRRSSDSITEWQRQLKQGQHHQGAELQRRTTVPPHSRHPTYGALVPRTEYGPHTFTSPTHRFATPGPERQSTQEDSALIPRRTAWNVTQYTNTGLLPANWAPGTGFDTGPPPPTPFAPGDWICEQPYCGYHNFQKNPDCRACGHPRPWEVITHQPINSPPLGSVGDWRCDCGYINWRRRALCKSCYPDHPSNRDRSAVSLPNHPAGDINTYGSSDNYSNSYTQRGNSPTHRRRASGTQDRSAWDAFGWLSHATGN</sequence>
<dbReference type="InterPro" id="IPR036443">
    <property type="entry name" value="Znf_RanBP2_sf"/>
</dbReference>
<reference evidence="8" key="2">
    <citation type="submission" date="2013-07" db="EMBL/GenBank/DDBJ databases">
        <authorList>
            <consortium name="The Broad Institute Genome Sequencing Platform"/>
            <person name="Cuomo C."/>
            <person name="Litvintseva A."/>
            <person name="Chen Y."/>
            <person name="Heitman J."/>
            <person name="Sun S."/>
            <person name="Springer D."/>
            <person name="Dromer F."/>
            <person name="Young S.K."/>
            <person name="Zeng Q."/>
            <person name="Gargeya S."/>
            <person name="Fitzgerald M."/>
            <person name="Abouelleil A."/>
            <person name="Alvarado L."/>
            <person name="Berlin A.M."/>
            <person name="Chapman S.B."/>
            <person name="Dewar J."/>
            <person name="Goldberg J."/>
            <person name="Griggs A."/>
            <person name="Gujja S."/>
            <person name="Hansen M."/>
            <person name="Howarth C."/>
            <person name="Imamovic A."/>
            <person name="Larimer J."/>
            <person name="McCowan C."/>
            <person name="Murphy C."/>
            <person name="Pearson M."/>
            <person name="Priest M."/>
            <person name="Roberts A."/>
            <person name="Saif S."/>
            <person name="Shea T."/>
            <person name="Sykes S."/>
            <person name="Wortman J."/>
            <person name="Nusbaum C."/>
            <person name="Birren B."/>
        </authorList>
    </citation>
    <scope>NUCLEOTIDE SEQUENCE</scope>
    <source>
        <strain evidence="8">CBS 10118</strain>
    </source>
</reference>
<dbReference type="EMBL" id="CP144542">
    <property type="protein sequence ID" value="WVW82033.1"/>
    <property type="molecule type" value="Genomic_DNA"/>
</dbReference>
<feature type="region of interest" description="Disordered" evidence="5">
    <location>
        <begin position="26"/>
        <end position="100"/>
    </location>
</feature>
<organism evidence="7">
    <name type="scientific">Kwoniella bestiolae CBS 10118</name>
    <dbReference type="NCBI Taxonomy" id="1296100"/>
    <lineage>
        <taxon>Eukaryota</taxon>
        <taxon>Fungi</taxon>
        <taxon>Dikarya</taxon>
        <taxon>Basidiomycota</taxon>
        <taxon>Agaricomycotina</taxon>
        <taxon>Tremellomycetes</taxon>
        <taxon>Tremellales</taxon>
        <taxon>Cryptococcaceae</taxon>
        <taxon>Kwoniella</taxon>
    </lineage>
</organism>
<reference evidence="7" key="1">
    <citation type="submission" date="2013-07" db="EMBL/GenBank/DDBJ databases">
        <title>The Genome Sequence of Cryptococcus bestiolae CBS10118.</title>
        <authorList>
            <consortium name="The Broad Institute Genome Sequencing Platform"/>
            <person name="Cuomo C."/>
            <person name="Litvintseva A."/>
            <person name="Chen Y."/>
            <person name="Heitman J."/>
            <person name="Sun S."/>
            <person name="Springer D."/>
            <person name="Dromer F."/>
            <person name="Young S.K."/>
            <person name="Zeng Q."/>
            <person name="Gargeya S."/>
            <person name="Fitzgerald M."/>
            <person name="Abouelleil A."/>
            <person name="Alvarado L."/>
            <person name="Berlin A.M."/>
            <person name="Chapman S.B."/>
            <person name="Dewar J."/>
            <person name="Goldberg J."/>
            <person name="Griggs A."/>
            <person name="Gujja S."/>
            <person name="Hansen M."/>
            <person name="Howarth C."/>
            <person name="Imamovic A."/>
            <person name="Larimer J."/>
            <person name="McCowan C."/>
            <person name="Murphy C."/>
            <person name="Pearson M."/>
            <person name="Priest M."/>
            <person name="Roberts A."/>
            <person name="Saif S."/>
            <person name="Shea T."/>
            <person name="Sykes S."/>
            <person name="Wortman J."/>
            <person name="Nusbaum C."/>
            <person name="Birren B."/>
        </authorList>
    </citation>
    <scope>NUCLEOTIDE SEQUENCE [LARGE SCALE GENOMIC DNA]</scope>
    <source>
        <strain evidence="7">CBS 10118</strain>
    </source>
</reference>
<accession>A0A1B9GA44</accession>
<feature type="compositionally biased region" description="Low complexity" evidence="5">
    <location>
        <begin position="221"/>
        <end position="236"/>
    </location>
</feature>
<feature type="region of interest" description="Disordered" evidence="5">
    <location>
        <begin position="502"/>
        <end position="548"/>
    </location>
</feature>
<evidence type="ECO:0000256" key="5">
    <source>
        <dbReference type="SAM" id="MobiDB-lite"/>
    </source>
</evidence>
<feature type="compositionally biased region" description="Basic and acidic residues" evidence="5">
    <location>
        <begin position="158"/>
        <end position="171"/>
    </location>
</feature>
<dbReference type="InterPro" id="IPR001876">
    <property type="entry name" value="Znf_RanBP2"/>
</dbReference>
<feature type="compositionally biased region" description="Polar residues" evidence="5">
    <location>
        <begin position="80"/>
        <end position="98"/>
    </location>
</feature>
<protein>
    <recommendedName>
        <fullName evidence="6">RanBP2-type domain-containing protein</fullName>
    </recommendedName>
</protein>
<feature type="compositionally biased region" description="Polar residues" evidence="5">
    <location>
        <begin position="61"/>
        <end position="72"/>
    </location>
</feature>
<dbReference type="VEuPathDB" id="FungiDB:I302_02743"/>
<feature type="region of interest" description="Disordered" evidence="5">
    <location>
        <begin position="145"/>
        <end position="171"/>
    </location>
</feature>
<keyword evidence="2 4" id="KW-0863">Zinc-finger</keyword>
<dbReference type="PROSITE" id="PS01358">
    <property type="entry name" value="ZF_RANBP2_1"/>
    <property type="match status" value="1"/>
</dbReference>
<evidence type="ECO:0000256" key="1">
    <source>
        <dbReference type="ARBA" id="ARBA00022723"/>
    </source>
</evidence>
<dbReference type="GeneID" id="30207142"/>
<evidence type="ECO:0000259" key="6">
    <source>
        <dbReference type="PROSITE" id="PS50199"/>
    </source>
</evidence>